<dbReference type="Pfam" id="PF26002">
    <property type="entry name" value="Beta-barrel_AprE"/>
    <property type="match status" value="1"/>
</dbReference>
<feature type="region of interest" description="Disordered" evidence="10">
    <location>
        <begin position="1"/>
        <end position="27"/>
    </location>
</feature>
<dbReference type="InterPro" id="IPR058982">
    <property type="entry name" value="Beta-barrel_AprE"/>
</dbReference>
<dbReference type="Gene3D" id="2.40.30.170">
    <property type="match status" value="1"/>
</dbReference>
<keyword evidence="14" id="KW-1185">Reference proteome</keyword>
<proteinExistence type="inferred from homology"/>
<keyword evidence="7" id="KW-1133">Transmembrane helix</keyword>
<feature type="region of interest" description="Disordered" evidence="10">
    <location>
        <begin position="405"/>
        <end position="436"/>
    </location>
</feature>
<gene>
    <name evidence="13" type="ORF">FBZ90_111211</name>
</gene>
<dbReference type="RefSeq" id="WP_145734588.1">
    <property type="nucleotide sequence ID" value="NZ_VITR01000011.1"/>
</dbReference>
<evidence type="ECO:0000256" key="3">
    <source>
        <dbReference type="ARBA" id="ARBA00022448"/>
    </source>
</evidence>
<dbReference type="AlphaFoldDB" id="A0A560H0D6"/>
<evidence type="ECO:0000256" key="2">
    <source>
        <dbReference type="ARBA" id="ARBA00009477"/>
    </source>
</evidence>
<feature type="domain" description="AprE-like long alpha-helical hairpin" evidence="11">
    <location>
        <begin position="123"/>
        <end position="316"/>
    </location>
</feature>
<accession>A0A560H0D6</accession>
<dbReference type="NCBIfam" id="TIGR01843">
    <property type="entry name" value="type_I_hlyD"/>
    <property type="match status" value="1"/>
</dbReference>
<dbReference type="InterPro" id="IPR050739">
    <property type="entry name" value="MFP"/>
</dbReference>
<dbReference type="OrthoDB" id="9810980at2"/>
<keyword evidence="5 9" id="KW-0997">Cell inner membrane</keyword>
<evidence type="ECO:0000256" key="6">
    <source>
        <dbReference type="ARBA" id="ARBA00022692"/>
    </source>
</evidence>
<comment type="subcellular location">
    <subcellularLocation>
        <location evidence="1 9">Cell inner membrane</location>
        <topology evidence="1 9">Single-pass membrane protein</topology>
    </subcellularLocation>
</comment>
<dbReference type="PRINTS" id="PR01490">
    <property type="entry name" value="RTXTOXIND"/>
</dbReference>
<dbReference type="GO" id="GO:0005886">
    <property type="term" value="C:plasma membrane"/>
    <property type="evidence" value="ECO:0007669"/>
    <property type="project" value="UniProtKB-SubCell"/>
</dbReference>
<dbReference type="PANTHER" id="PTHR30386">
    <property type="entry name" value="MEMBRANE FUSION SUBUNIT OF EMRAB-TOLC MULTIDRUG EFFLUX PUMP"/>
    <property type="match status" value="1"/>
</dbReference>
<dbReference type="InterPro" id="IPR058781">
    <property type="entry name" value="HH_AprE-like"/>
</dbReference>
<organism evidence="13 14">
    <name type="scientific">Nitrospirillum amazonense</name>
    <dbReference type="NCBI Taxonomy" id="28077"/>
    <lineage>
        <taxon>Bacteria</taxon>
        <taxon>Pseudomonadati</taxon>
        <taxon>Pseudomonadota</taxon>
        <taxon>Alphaproteobacteria</taxon>
        <taxon>Rhodospirillales</taxon>
        <taxon>Azospirillaceae</taxon>
        <taxon>Nitrospirillum</taxon>
    </lineage>
</organism>
<evidence type="ECO:0000259" key="11">
    <source>
        <dbReference type="Pfam" id="PF25994"/>
    </source>
</evidence>
<feature type="domain" description="AprE-like beta-barrel" evidence="12">
    <location>
        <begin position="360"/>
        <end position="411"/>
    </location>
</feature>
<keyword evidence="4 9" id="KW-1003">Cell membrane</keyword>
<evidence type="ECO:0000256" key="10">
    <source>
        <dbReference type="SAM" id="MobiDB-lite"/>
    </source>
</evidence>
<dbReference type="PANTHER" id="PTHR30386:SF27">
    <property type="entry name" value="MEMBRANE FUSION PROTEIN (MFP) FAMILY PROTEIN"/>
    <property type="match status" value="1"/>
</dbReference>
<comment type="similarity">
    <text evidence="2 9">Belongs to the membrane fusion protein (MFP) (TC 8.A.1) family.</text>
</comment>
<name>A0A560H0D6_9PROT</name>
<evidence type="ECO:0000256" key="7">
    <source>
        <dbReference type="ARBA" id="ARBA00022989"/>
    </source>
</evidence>
<keyword evidence="6" id="KW-0812">Transmembrane</keyword>
<dbReference type="SUPFAM" id="SSF111369">
    <property type="entry name" value="HlyD-like secretion proteins"/>
    <property type="match status" value="1"/>
</dbReference>
<evidence type="ECO:0000256" key="9">
    <source>
        <dbReference type="RuleBase" id="RU365093"/>
    </source>
</evidence>
<evidence type="ECO:0000259" key="12">
    <source>
        <dbReference type="Pfam" id="PF26002"/>
    </source>
</evidence>
<dbReference type="EMBL" id="VITR01000011">
    <property type="protein sequence ID" value="TWB39214.1"/>
    <property type="molecule type" value="Genomic_DNA"/>
</dbReference>
<dbReference type="Pfam" id="PF25994">
    <property type="entry name" value="HH_AprE"/>
    <property type="match status" value="1"/>
</dbReference>
<dbReference type="GO" id="GO:0009306">
    <property type="term" value="P:protein secretion"/>
    <property type="evidence" value="ECO:0007669"/>
    <property type="project" value="InterPro"/>
</dbReference>
<evidence type="ECO:0000313" key="14">
    <source>
        <dbReference type="Proteomes" id="UP000315751"/>
    </source>
</evidence>
<evidence type="ECO:0000313" key="13">
    <source>
        <dbReference type="EMBL" id="TWB39214.1"/>
    </source>
</evidence>
<keyword evidence="8" id="KW-0472">Membrane</keyword>
<dbReference type="InterPro" id="IPR010129">
    <property type="entry name" value="T1SS_HlyD"/>
</dbReference>
<protein>
    <recommendedName>
        <fullName evidence="9">Membrane fusion protein (MFP) family protein</fullName>
    </recommendedName>
</protein>
<dbReference type="PROSITE" id="PS00543">
    <property type="entry name" value="HLYD_FAMILY"/>
    <property type="match status" value="1"/>
</dbReference>
<sequence length="498" mass="53293">MSAEPLTADPSLKPLVKPPAPPKRRREEREFLPAALEIMDTPASPLGRAIGATIIGFFTLAVLWACVGHIDIIATAPGRIVPSGRVKVVQPMDSGIVTAIQVQDGDHVTAGQPLILLNATTTAADRDRATAELIQARLDVARLTALRTGLDGTATALTHAEKVFAAPTGEPAITPILVERTRAALRAQAQAQVAKLAALDQQIAQKAAEADEVTVTTAKLTASTALLAQQADIRRQLVEKEYGSKLTYLDVQQRLVEQQHELSAQTQKAAEVAAARHALEGQRAQAVSDFAHQVLDDLATATQKAAEYSQDLIKADQHLAQQTLTAPLSGTVQQLAVHTVGGVVTPAQGLLVIVPDDVPLVVEASVDNRDIGFVHRGQEVEMKVETFTFTRYGLVHGHVLDVSRDAVTPDRDTPTASNSARAPGEDATSAADRQRASTTPVYVAHIALDRTSLMVDGREERLATGMAVTAEIKTGRRRVIDYLLSPLGEYVHDGLRER</sequence>
<keyword evidence="3 9" id="KW-0813">Transport</keyword>
<dbReference type="Proteomes" id="UP000315751">
    <property type="component" value="Unassembled WGS sequence"/>
</dbReference>
<dbReference type="Gene3D" id="2.40.50.100">
    <property type="match status" value="1"/>
</dbReference>
<evidence type="ECO:0000256" key="1">
    <source>
        <dbReference type="ARBA" id="ARBA00004377"/>
    </source>
</evidence>
<comment type="caution">
    <text evidence="13">The sequence shown here is derived from an EMBL/GenBank/DDBJ whole genome shotgun (WGS) entry which is preliminary data.</text>
</comment>
<evidence type="ECO:0000256" key="5">
    <source>
        <dbReference type="ARBA" id="ARBA00022519"/>
    </source>
</evidence>
<evidence type="ECO:0000256" key="8">
    <source>
        <dbReference type="ARBA" id="ARBA00023136"/>
    </source>
</evidence>
<reference evidence="13 14" key="1">
    <citation type="submission" date="2019-06" db="EMBL/GenBank/DDBJ databases">
        <title>Genomic Encyclopedia of Type Strains, Phase IV (KMG-V): Genome sequencing to study the core and pangenomes of soil and plant-associated prokaryotes.</title>
        <authorList>
            <person name="Whitman W."/>
        </authorList>
    </citation>
    <scope>NUCLEOTIDE SEQUENCE [LARGE SCALE GENOMIC DNA]</scope>
    <source>
        <strain evidence="13 14">BR 11622</strain>
    </source>
</reference>
<dbReference type="InterPro" id="IPR006144">
    <property type="entry name" value="Secretion_HlyD_CS"/>
</dbReference>
<evidence type="ECO:0000256" key="4">
    <source>
        <dbReference type="ARBA" id="ARBA00022475"/>
    </source>
</evidence>